<dbReference type="InterPro" id="IPR012551">
    <property type="entry name" value="DUF1707_SHOCT-like"/>
</dbReference>
<organism evidence="2 3">
    <name type="scientific">Kribbella kalugense</name>
    <dbReference type="NCBI Taxonomy" id="2512221"/>
    <lineage>
        <taxon>Bacteria</taxon>
        <taxon>Bacillati</taxon>
        <taxon>Actinomycetota</taxon>
        <taxon>Actinomycetes</taxon>
        <taxon>Propionibacteriales</taxon>
        <taxon>Kribbellaceae</taxon>
        <taxon>Kribbella</taxon>
    </lineage>
</organism>
<gene>
    <name evidence="2" type="ORF">EV650_2014</name>
</gene>
<dbReference type="RefSeq" id="WP_134117548.1">
    <property type="nucleotide sequence ID" value="NZ_SODF01000001.1"/>
</dbReference>
<name>A0A4R7ZY93_9ACTN</name>
<dbReference type="PANTHER" id="PTHR40763:SF5">
    <property type="entry name" value="MEMBRANE PROTEIN"/>
    <property type="match status" value="1"/>
</dbReference>
<evidence type="ECO:0000313" key="2">
    <source>
        <dbReference type="EMBL" id="TDW23163.1"/>
    </source>
</evidence>
<dbReference type="AlphaFoldDB" id="A0A4R7ZY93"/>
<evidence type="ECO:0000313" key="3">
    <source>
        <dbReference type="Proteomes" id="UP000295447"/>
    </source>
</evidence>
<accession>A0A4R7ZY93</accession>
<comment type="caution">
    <text evidence="2">The sequence shown here is derived from an EMBL/GenBank/DDBJ whole genome shotgun (WGS) entry which is preliminary data.</text>
</comment>
<feature type="domain" description="DUF1707" evidence="1">
    <location>
        <begin position="11"/>
        <end position="61"/>
    </location>
</feature>
<dbReference type="Proteomes" id="UP000295447">
    <property type="component" value="Unassembled WGS sequence"/>
</dbReference>
<evidence type="ECO:0000259" key="1">
    <source>
        <dbReference type="Pfam" id="PF08044"/>
    </source>
</evidence>
<dbReference type="Pfam" id="PF08044">
    <property type="entry name" value="DUF1707"/>
    <property type="match status" value="1"/>
</dbReference>
<reference evidence="2 3" key="1">
    <citation type="submission" date="2019-03" db="EMBL/GenBank/DDBJ databases">
        <title>Genomic Encyclopedia of Type Strains, Phase III (KMG-III): the genomes of soil and plant-associated and newly described type strains.</title>
        <authorList>
            <person name="Whitman W."/>
        </authorList>
    </citation>
    <scope>NUCLEOTIDE SEQUENCE [LARGE SCALE GENOMIC DNA]</scope>
    <source>
        <strain evidence="2 3">VKM Ac-2570</strain>
    </source>
</reference>
<dbReference type="EMBL" id="SODF01000001">
    <property type="protein sequence ID" value="TDW23163.1"/>
    <property type="molecule type" value="Genomic_DNA"/>
</dbReference>
<dbReference type="PANTHER" id="PTHR40763">
    <property type="entry name" value="MEMBRANE PROTEIN-RELATED"/>
    <property type="match status" value="1"/>
</dbReference>
<protein>
    <submittedName>
        <fullName evidence="2">Uncharacterized protein DUF1707</fullName>
    </submittedName>
</protein>
<proteinExistence type="predicted"/>
<sequence>MSLEQPPPGHRASDNDRERAAAVVQEAHTDGRLDFQELDERLTQIYTAKTQLELRNVTADLVPVAHGSTQELTLRARHSAQKREGAWTVPERLTAIAEHSSVKLDFTDALVHWAEVHVDAHAKHSSVVMVIPEGWSVDIDQVDMVHSSAKNKAVAPRAGGVRLRVTGEARHGSIVVRHPRKRHWWWPWYSK</sequence>
<keyword evidence="3" id="KW-1185">Reference proteome</keyword>
<dbReference type="OrthoDB" id="4772576at2"/>